<dbReference type="EMBL" id="CP012365">
    <property type="protein sequence ID" value="AKX59545.1"/>
    <property type="molecule type" value="Genomic_DNA"/>
</dbReference>
<dbReference type="Gene3D" id="3.40.50.1820">
    <property type="entry name" value="alpha/beta hydrolase"/>
    <property type="match status" value="1"/>
</dbReference>
<dbReference type="STRING" id="1697053.AKN87_08550"/>
<gene>
    <name evidence="2" type="ORF">AKN88_06095</name>
</gene>
<organism evidence="2 3">
    <name type="scientific">Thiopseudomonas alkaliphila</name>
    <dbReference type="NCBI Taxonomy" id="1697053"/>
    <lineage>
        <taxon>Bacteria</taxon>
        <taxon>Pseudomonadati</taxon>
        <taxon>Pseudomonadota</taxon>
        <taxon>Gammaproteobacteria</taxon>
        <taxon>Pseudomonadales</taxon>
        <taxon>Pseudomonadaceae</taxon>
        <taxon>Thiopseudomonas</taxon>
    </lineage>
</organism>
<dbReference type="InterPro" id="IPR022742">
    <property type="entry name" value="Hydrolase_4"/>
</dbReference>
<proteinExistence type="predicted"/>
<dbReference type="Pfam" id="PF12146">
    <property type="entry name" value="Hydrolase_4"/>
    <property type="match status" value="1"/>
</dbReference>
<dbReference type="PATRIC" id="fig|1698449.3.peg.1224"/>
<dbReference type="PANTHER" id="PTHR11005">
    <property type="entry name" value="LYSOSOMAL ACID LIPASE-RELATED"/>
    <property type="match status" value="1"/>
</dbReference>
<dbReference type="InterPro" id="IPR017208">
    <property type="entry name" value="UCP037442_abhydr"/>
</dbReference>
<dbReference type="PIRSF" id="PIRSF037442">
    <property type="entry name" value="UCP037442_abhydr"/>
    <property type="match status" value="1"/>
</dbReference>
<dbReference type="InterPro" id="IPR029058">
    <property type="entry name" value="AB_hydrolase_fold"/>
</dbReference>
<keyword evidence="3" id="KW-1185">Reference proteome</keyword>
<name>A0A0K1XDS2_9GAMM</name>
<feature type="domain" description="Serine aminopeptidase S33" evidence="1">
    <location>
        <begin position="22"/>
        <end position="158"/>
    </location>
</feature>
<evidence type="ECO:0000259" key="1">
    <source>
        <dbReference type="Pfam" id="PF12146"/>
    </source>
</evidence>
<accession>A0A0K1XDS2</accession>
<reference evidence="2 3" key="1">
    <citation type="journal article" date="2015" name="Genome Announc.">
        <title>Genome Sequences of Oblitimonas alkaliphila gen. nov. sp. nov. (Proposed), a Novel Bacterium of the Pseudomonadaceae Family.</title>
        <authorList>
            <person name="Lauer A.C."/>
            <person name="Nicholson A.C."/>
            <person name="Humrighouse B.W."/>
            <person name="Emery B."/>
            <person name="Drobish A."/>
            <person name="Juieng P."/>
            <person name="Loparev V."/>
            <person name="McQuiston J.R."/>
        </authorList>
    </citation>
    <scope>NUCLEOTIDE SEQUENCE [LARGE SCALE GENOMIC DNA]</scope>
    <source>
        <strain evidence="2 3">E5571</strain>
    </source>
</reference>
<dbReference type="Proteomes" id="UP000063953">
    <property type="component" value="Chromosome"/>
</dbReference>
<evidence type="ECO:0000313" key="3">
    <source>
        <dbReference type="Proteomes" id="UP000063953"/>
    </source>
</evidence>
<protein>
    <recommendedName>
        <fullName evidence="1">Serine aminopeptidase S33 domain-containing protein</fullName>
    </recommendedName>
</protein>
<evidence type="ECO:0000313" key="2">
    <source>
        <dbReference type="EMBL" id="AKX59545.1"/>
    </source>
</evidence>
<sequence>MKIQFTTTDQVSLAGQLIEAKAAKAVVLINPGTATKTSFYLPFAQFLAEQGYHVLLWNYRGCCESRTGSIKHSTYRYADIGNYDIPAAINQAKALFPELPLYCIGHSAGGQQIGFTETSQQLAGLIAVAVSAGHMPHMPLGYRLQANLFFRVIVPLSVRLCGYVPAKKLKLMEDLPSLMATEWGNWCKEDSMFFSPKYYAEAVPNSIYQQLGFPVHVITASDDEISTPKNTENLWKHIHSQHGISFTSYDAASSPKRAIGHFGYFRKANQHIWQDIVQQLQEFQQR</sequence>
<dbReference type="RefSeq" id="WP_053100724.1">
    <property type="nucleotide sequence ID" value="NZ_CP012365.1"/>
</dbReference>
<dbReference type="AlphaFoldDB" id="A0A0K1XDS2"/>
<dbReference type="SUPFAM" id="SSF53474">
    <property type="entry name" value="alpha/beta-Hydrolases"/>
    <property type="match status" value="1"/>
</dbReference>